<dbReference type="Proteomes" id="UP000193498">
    <property type="component" value="Unassembled WGS sequence"/>
</dbReference>
<feature type="compositionally biased region" description="Polar residues" evidence="7">
    <location>
        <begin position="1"/>
        <end position="26"/>
    </location>
</feature>
<dbReference type="GO" id="GO:0003677">
    <property type="term" value="F:DNA binding"/>
    <property type="evidence" value="ECO:0007669"/>
    <property type="project" value="UniProtKB-KW"/>
</dbReference>
<evidence type="ECO:0000256" key="1">
    <source>
        <dbReference type="ARBA" id="ARBA00004123"/>
    </source>
</evidence>
<feature type="region of interest" description="Disordered" evidence="7">
    <location>
        <begin position="1"/>
        <end position="107"/>
    </location>
</feature>
<reference evidence="9 10" key="1">
    <citation type="submission" date="2016-07" db="EMBL/GenBank/DDBJ databases">
        <title>Pervasive Adenine N6-methylation of Active Genes in Fungi.</title>
        <authorList>
            <consortium name="DOE Joint Genome Institute"/>
            <person name="Mondo S.J."/>
            <person name="Dannebaum R.O."/>
            <person name="Kuo R.C."/>
            <person name="Labutti K."/>
            <person name="Haridas S."/>
            <person name="Kuo A."/>
            <person name="Salamov A."/>
            <person name="Ahrendt S.R."/>
            <person name="Lipzen A."/>
            <person name="Sullivan W."/>
            <person name="Andreopoulos W.B."/>
            <person name="Clum A."/>
            <person name="Lindquist E."/>
            <person name="Daum C."/>
            <person name="Ramamoorthy G.K."/>
            <person name="Gryganskyi A."/>
            <person name="Culley D."/>
            <person name="Magnuson J.K."/>
            <person name="James T.Y."/>
            <person name="O'Malley M.A."/>
            <person name="Stajich J.E."/>
            <person name="Spatafora J.W."/>
            <person name="Visel A."/>
            <person name="Grigoriev I.V."/>
        </authorList>
    </citation>
    <scope>NUCLEOTIDE SEQUENCE [LARGE SCALE GENOMIC DNA]</scope>
    <source>
        <strain evidence="9 10">CBS 931.73</strain>
    </source>
</reference>
<evidence type="ECO:0000259" key="8">
    <source>
        <dbReference type="PROSITE" id="PS50217"/>
    </source>
</evidence>
<comment type="caution">
    <text evidence="9">The sequence shown here is derived from an EMBL/GenBank/DDBJ whole genome shotgun (WGS) entry which is preliminary data.</text>
</comment>
<comment type="subcellular location">
    <subcellularLocation>
        <location evidence="1">Nucleus</location>
    </subcellularLocation>
</comment>
<accession>A0A1Y1XZ52</accession>
<keyword evidence="5" id="KW-0539">Nucleus</keyword>
<evidence type="ECO:0000256" key="4">
    <source>
        <dbReference type="ARBA" id="ARBA00023163"/>
    </source>
</evidence>
<name>A0A1Y1XZ52_9FUNG</name>
<keyword evidence="3" id="KW-0238">DNA-binding</keyword>
<dbReference type="InterPro" id="IPR004827">
    <property type="entry name" value="bZIP"/>
</dbReference>
<feature type="domain" description="BZIP" evidence="8">
    <location>
        <begin position="88"/>
        <end position="151"/>
    </location>
</feature>
<protein>
    <submittedName>
        <fullName evidence="9">GCN5L1-domain-containing protein</fullName>
    </submittedName>
</protein>
<evidence type="ECO:0000313" key="10">
    <source>
        <dbReference type="Proteomes" id="UP000193498"/>
    </source>
</evidence>
<dbReference type="SMART" id="SM00338">
    <property type="entry name" value="BRLZ"/>
    <property type="match status" value="1"/>
</dbReference>
<dbReference type="Gene3D" id="1.20.5.170">
    <property type="match status" value="1"/>
</dbReference>
<dbReference type="InterPro" id="IPR046347">
    <property type="entry name" value="bZIP_sf"/>
</dbReference>
<gene>
    <name evidence="9" type="ORF">K493DRAFT_409541</name>
</gene>
<dbReference type="SUPFAM" id="SSF57959">
    <property type="entry name" value="Leucine zipper domain"/>
    <property type="match status" value="1"/>
</dbReference>
<feature type="coiled-coil region" evidence="6">
    <location>
        <begin position="113"/>
        <end position="147"/>
    </location>
</feature>
<evidence type="ECO:0000256" key="7">
    <source>
        <dbReference type="SAM" id="MobiDB-lite"/>
    </source>
</evidence>
<organism evidence="9 10">
    <name type="scientific">Basidiobolus meristosporus CBS 931.73</name>
    <dbReference type="NCBI Taxonomy" id="1314790"/>
    <lineage>
        <taxon>Eukaryota</taxon>
        <taxon>Fungi</taxon>
        <taxon>Fungi incertae sedis</taxon>
        <taxon>Zoopagomycota</taxon>
        <taxon>Entomophthoromycotina</taxon>
        <taxon>Basidiobolomycetes</taxon>
        <taxon>Basidiobolales</taxon>
        <taxon>Basidiobolaceae</taxon>
        <taxon>Basidiobolus</taxon>
    </lineage>
</organism>
<keyword evidence="10" id="KW-1185">Reference proteome</keyword>
<evidence type="ECO:0000313" key="9">
    <source>
        <dbReference type="EMBL" id="ORX91037.1"/>
    </source>
</evidence>
<keyword evidence="4" id="KW-0804">Transcription</keyword>
<evidence type="ECO:0000256" key="3">
    <source>
        <dbReference type="ARBA" id="ARBA00023125"/>
    </source>
</evidence>
<evidence type="ECO:0000256" key="5">
    <source>
        <dbReference type="ARBA" id="ARBA00023242"/>
    </source>
</evidence>
<dbReference type="InParanoid" id="A0A1Y1XZ52"/>
<dbReference type="STRING" id="1314790.A0A1Y1XZ52"/>
<proteinExistence type="predicted"/>
<dbReference type="GO" id="GO:0005634">
    <property type="term" value="C:nucleus"/>
    <property type="evidence" value="ECO:0007669"/>
    <property type="project" value="UniProtKB-SubCell"/>
</dbReference>
<dbReference type="PANTHER" id="PTHR19304">
    <property type="entry name" value="CYCLIC-AMP RESPONSE ELEMENT BINDING PROTEIN"/>
    <property type="match status" value="1"/>
</dbReference>
<dbReference type="FunCoup" id="A0A1Y1XZ52">
    <property type="interactions" value="139"/>
</dbReference>
<dbReference type="EMBL" id="MCFE01000346">
    <property type="protein sequence ID" value="ORX91037.1"/>
    <property type="molecule type" value="Genomic_DNA"/>
</dbReference>
<evidence type="ECO:0000256" key="2">
    <source>
        <dbReference type="ARBA" id="ARBA00023015"/>
    </source>
</evidence>
<dbReference type="InterPro" id="IPR051027">
    <property type="entry name" value="bZIP_transcription_factors"/>
</dbReference>
<keyword evidence="6" id="KW-0175">Coiled coil</keyword>
<dbReference type="AlphaFoldDB" id="A0A1Y1XZ52"/>
<dbReference type="CDD" id="cd14687">
    <property type="entry name" value="bZIP_ATF2"/>
    <property type="match status" value="1"/>
</dbReference>
<dbReference type="Pfam" id="PF06320">
    <property type="entry name" value="GCN5L1"/>
    <property type="match status" value="1"/>
</dbReference>
<dbReference type="Pfam" id="PF00170">
    <property type="entry name" value="bZIP_1"/>
    <property type="match status" value="1"/>
</dbReference>
<evidence type="ECO:0000256" key="6">
    <source>
        <dbReference type="SAM" id="Coils"/>
    </source>
</evidence>
<dbReference type="FunFam" id="1.20.5.170:FF:000053">
    <property type="entry name" value="BZIP transcription factor AtfA"/>
    <property type="match status" value="1"/>
</dbReference>
<dbReference type="PROSITE" id="PS50217">
    <property type="entry name" value="BZIP"/>
    <property type="match status" value="1"/>
</dbReference>
<feature type="compositionally biased region" description="Basic and acidic residues" evidence="7">
    <location>
        <begin position="73"/>
        <end position="99"/>
    </location>
</feature>
<keyword evidence="2" id="KW-0805">Transcription regulation</keyword>
<sequence>MNSYVGSTEPVNQRQNNPEKGSQFHSKPTRGNGGVNESESHEDGNKARINRRRSILSTGSGEGDGGSEDDDLGSDKKPDKKPKAESPDEKRKSFLERNRQAASKCRQRKKQWLNNLQAQVEYLSQENETLQNQATGLREEIINLKTLLLAHKDCPIAQANGAMGIEGLVPVMTGPPMAAPTHLGMPPMNVPMNMLGMPQVIPGPPPGINQMGVPPHIQGQPMHGVPTNVGVGALKEHNAKQAALRKDNEKLRREAVKSLNDLTDCLSDNLNERVAQVYTNQKELEQSAKKISLQAHKYSKQAKNWLQLIDQFNSALKELGDVQNWAEVIEQDMRDVTKTLELVASSNEANAL</sequence>
<dbReference type="InterPro" id="IPR002112">
    <property type="entry name" value="Leuzip_Jun"/>
</dbReference>
<dbReference type="OrthoDB" id="20018at2759"/>
<dbReference type="PRINTS" id="PR00043">
    <property type="entry name" value="LEUZIPPRJUN"/>
</dbReference>
<dbReference type="GO" id="GO:0003700">
    <property type="term" value="F:DNA-binding transcription factor activity"/>
    <property type="evidence" value="ECO:0007669"/>
    <property type="project" value="InterPro"/>
</dbReference>